<dbReference type="InterPro" id="IPR011964">
    <property type="entry name" value="YVTN_b-propeller_repeat"/>
</dbReference>
<evidence type="ECO:0000256" key="1">
    <source>
        <dbReference type="SAM" id="SignalP"/>
    </source>
</evidence>
<dbReference type="InterPro" id="IPR011048">
    <property type="entry name" value="Haem_d1_sf"/>
</dbReference>
<dbReference type="SUPFAM" id="SSF51004">
    <property type="entry name" value="C-terminal (heme d1) domain of cytochrome cd1-nitrite reductase"/>
    <property type="match status" value="1"/>
</dbReference>
<dbReference type="PANTHER" id="PTHR47197:SF3">
    <property type="entry name" value="DIHYDRO-HEME D1 DEHYDROGENASE"/>
    <property type="match status" value="1"/>
</dbReference>
<dbReference type="RefSeq" id="WP_240827442.1">
    <property type="nucleotide sequence ID" value="NZ_JAKWBL010000001.1"/>
</dbReference>
<feature type="signal peptide" evidence="1">
    <location>
        <begin position="1"/>
        <end position="22"/>
    </location>
</feature>
<dbReference type="PANTHER" id="PTHR47197">
    <property type="entry name" value="PROTEIN NIRF"/>
    <property type="match status" value="1"/>
</dbReference>
<organism evidence="2 3">
    <name type="scientific">Niabella ginsengisoli</name>
    <dbReference type="NCBI Taxonomy" id="522298"/>
    <lineage>
        <taxon>Bacteria</taxon>
        <taxon>Pseudomonadati</taxon>
        <taxon>Bacteroidota</taxon>
        <taxon>Chitinophagia</taxon>
        <taxon>Chitinophagales</taxon>
        <taxon>Chitinophagaceae</taxon>
        <taxon>Niabella</taxon>
    </lineage>
</organism>
<keyword evidence="1" id="KW-0732">Signal</keyword>
<dbReference type="EMBL" id="JAKWBL010000001">
    <property type="protein sequence ID" value="MCH5598094.1"/>
    <property type="molecule type" value="Genomic_DNA"/>
</dbReference>
<feature type="chain" id="PRO_5045562869" evidence="1">
    <location>
        <begin position="23"/>
        <end position="337"/>
    </location>
</feature>
<evidence type="ECO:0000313" key="2">
    <source>
        <dbReference type="EMBL" id="MCH5598094.1"/>
    </source>
</evidence>
<reference evidence="2 3" key="1">
    <citation type="submission" date="2022-02" db="EMBL/GenBank/DDBJ databases">
        <authorList>
            <person name="Min J."/>
        </authorList>
    </citation>
    <scope>NUCLEOTIDE SEQUENCE [LARGE SCALE GENOMIC DNA]</scope>
    <source>
        <strain evidence="2 3">GR10-1</strain>
    </source>
</reference>
<dbReference type="PROSITE" id="PS51257">
    <property type="entry name" value="PROKAR_LIPOPROTEIN"/>
    <property type="match status" value="1"/>
</dbReference>
<dbReference type="Proteomes" id="UP001202248">
    <property type="component" value="Unassembled WGS sequence"/>
</dbReference>
<name>A0ABS9SIB4_9BACT</name>
<evidence type="ECO:0000313" key="3">
    <source>
        <dbReference type="Proteomes" id="UP001202248"/>
    </source>
</evidence>
<dbReference type="NCBIfam" id="TIGR02276">
    <property type="entry name" value="beta_rpt_yvtn"/>
    <property type="match status" value="1"/>
</dbReference>
<dbReference type="InterPro" id="IPR015943">
    <property type="entry name" value="WD40/YVTN_repeat-like_dom_sf"/>
</dbReference>
<sequence>MKKANVIVGLMLLLVTSFVACNEDDLPIKMYEEKVVVANRGGGSISFIDATSNQVTNTLPIAGSEPMYVVYVPTKDKIYVGDRASNKVHIVNPETQVVESAITVGNGVFHMWADGQGKQLWVNNDVDNTISVIDLNTNTVVKTINVGMKPHDVFLTNDATKAYVSVFNSDATMPDKIFMYATSSYIKTAEASVGKDPHLFHLSNSNKLFVPCQSGQVYSLNGNDLSTPSNNPFVGAHGIFSSPDQKNLFVTNITGGQIYSIDAATNTQNGTALASLSSIPHNIVVNESGNKMFVTHSGATATTVSTYTINAATLTAGTTITAGMNPFGLAYYKREIQ</sequence>
<accession>A0ABS9SIB4</accession>
<gene>
    <name evidence="2" type="ORF">MKP09_09320</name>
</gene>
<comment type="caution">
    <text evidence="2">The sequence shown here is derived from an EMBL/GenBank/DDBJ whole genome shotgun (WGS) entry which is preliminary data.</text>
</comment>
<keyword evidence="3" id="KW-1185">Reference proteome</keyword>
<proteinExistence type="predicted"/>
<dbReference type="InterPro" id="IPR051200">
    <property type="entry name" value="Host-pathogen_enzymatic-act"/>
</dbReference>
<dbReference type="Gene3D" id="2.130.10.10">
    <property type="entry name" value="YVTN repeat-like/Quinoprotein amine dehydrogenase"/>
    <property type="match status" value="2"/>
</dbReference>
<protein>
    <submittedName>
        <fullName evidence="2">YncE family protein</fullName>
    </submittedName>
</protein>